<dbReference type="OrthoDB" id="799522at2"/>
<dbReference type="AlphaFoldDB" id="A0A2S1LLW8"/>
<feature type="region of interest" description="Disordered" evidence="1">
    <location>
        <begin position="111"/>
        <end position="135"/>
    </location>
</feature>
<dbReference type="Proteomes" id="UP000244677">
    <property type="component" value="Chromosome"/>
</dbReference>
<keyword evidence="4" id="KW-1185">Reference proteome</keyword>
<feature type="signal peptide" evidence="2">
    <location>
        <begin position="1"/>
        <end position="21"/>
    </location>
</feature>
<dbReference type="EMBL" id="CP020919">
    <property type="protein sequence ID" value="AWG24709.1"/>
    <property type="molecule type" value="Genomic_DNA"/>
</dbReference>
<proteinExistence type="predicted"/>
<protein>
    <submittedName>
        <fullName evidence="3">Uncharacterized protein</fullName>
    </submittedName>
</protein>
<sequence length="135" mass="15918">MKTQKLLLTGLLLLVFGISKAQVSVNVNIGTPAWAAPVTVQERYYYLPDINTYYDMNNAQYVYVNRGQWVRTRNLPVVYRNYDFNRGPKVIVANYRGNSPYLHYKHKPKYNKHYKNDHKGRNHGHHNDHRGRGRD</sequence>
<dbReference type="RefSeq" id="WP_108736344.1">
    <property type="nucleotide sequence ID" value="NZ_CP020919.1"/>
</dbReference>
<feature type="chain" id="PRO_5015589742" evidence="2">
    <location>
        <begin position="22"/>
        <end position="135"/>
    </location>
</feature>
<evidence type="ECO:0000256" key="2">
    <source>
        <dbReference type="SAM" id="SignalP"/>
    </source>
</evidence>
<evidence type="ECO:0000256" key="1">
    <source>
        <dbReference type="SAM" id="MobiDB-lite"/>
    </source>
</evidence>
<reference evidence="3 4" key="1">
    <citation type="submission" date="2017-04" db="EMBL/GenBank/DDBJ databases">
        <title>Complete genome sequence of Flavobacterium kingsejong AJ004.</title>
        <authorList>
            <person name="Lee P.C."/>
        </authorList>
    </citation>
    <scope>NUCLEOTIDE SEQUENCE [LARGE SCALE GENOMIC DNA]</scope>
    <source>
        <strain evidence="3 4">AJ004</strain>
    </source>
</reference>
<organism evidence="3 4">
    <name type="scientific">Flavobacterium kingsejongi</name>
    <dbReference type="NCBI Taxonomy" id="1678728"/>
    <lineage>
        <taxon>Bacteria</taxon>
        <taxon>Pseudomonadati</taxon>
        <taxon>Bacteroidota</taxon>
        <taxon>Flavobacteriia</taxon>
        <taxon>Flavobacteriales</taxon>
        <taxon>Flavobacteriaceae</taxon>
        <taxon>Flavobacterium</taxon>
    </lineage>
</organism>
<dbReference type="KEGG" id="fki:FK004_05415"/>
<keyword evidence="2" id="KW-0732">Signal</keyword>
<gene>
    <name evidence="3" type="ORF">FK004_05415</name>
</gene>
<name>A0A2S1LLW8_9FLAO</name>
<evidence type="ECO:0000313" key="3">
    <source>
        <dbReference type="EMBL" id="AWG24709.1"/>
    </source>
</evidence>
<accession>A0A2S1LLW8</accession>
<evidence type="ECO:0000313" key="4">
    <source>
        <dbReference type="Proteomes" id="UP000244677"/>
    </source>
</evidence>